<feature type="compositionally biased region" description="Low complexity" evidence="1">
    <location>
        <begin position="398"/>
        <end position="409"/>
    </location>
</feature>
<protein>
    <submittedName>
        <fullName evidence="3">Uncharacterized protein</fullName>
    </submittedName>
</protein>
<feature type="region of interest" description="Disordered" evidence="1">
    <location>
        <begin position="576"/>
        <end position="644"/>
    </location>
</feature>
<feature type="signal peptide" evidence="2">
    <location>
        <begin position="1"/>
        <end position="22"/>
    </location>
</feature>
<feature type="compositionally biased region" description="Polar residues" evidence="1">
    <location>
        <begin position="577"/>
        <end position="597"/>
    </location>
</feature>
<evidence type="ECO:0000313" key="4">
    <source>
        <dbReference type="Proteomes" id="UP001519460"/>
    </source>
</evidence>
<feature type="region of interest" description="Disordered" evidence="1">
    <location>
        <begin position="517"/>
        <end position="559"/>
    </location>
</feature>
<evidence type="ECO:0000256" key="1">
    <source>
        <dbReference type="SAM" id="MobiDB-lite"/>
    </source>
</evidence>
<dbReference type="AlphaFoldDB" id="A0ABD0KYE9"/>
<accession>A0ABD0KYE9</accession>
<name>A0ABD0KYE9_9CAEN</name>
<reference evidence="3 4" key="1">
    <citation type="journal article" date="2023" name="Sci. Data">
        <title>Genome assembly of the Korean intertidal mud-creeper Batillaria attramentaria.</title>
        <authorList>
            <person name="Patra A.K."/>
            <person name="Ho P.T."/>
            <person name="Jun S."/>
            <person name="Lee S.J."/>
            <person name="Kim Y."/>
            <person name="Won Y.J."/>
        </authorList>
    </citation>
    <scope>NUCLEOTIDE SEQUENCE [LARGE SCALE GENOMIC DNA]</scope>
    <source>
        <strain evidence="3">Wonlab-2016</strain>
    </source>
</reference>
<dbReference type="EMBL" id="JACVVK020000109">
    <property type="protein sequence ID" value="KAK7491844.1"/>
    <property type="molecule type" value="Genomic_DNA"/>
</dbReference>
<dbReference type="Gene3D" id="2.60.120.260">
    <property type="entry name" value="Galactose-binding domain-like"/>
    <property type="match status" value="1"/>
</dbReference>
<evidence type="ECO:0000256" key="2">
    <source>
        <dbReference type="SAM" id="SignalP"/>
    </source>
</evidence>
<feature type="compositionally biased region" description="Basic and acidic residues" evidence="1">
    <location>
        <begin position="234"/>
        <end position="260"/>
    </location>
</feature>
<sequence length="662" mass="73756">MKSSWVFLAATLLLGFFPNPEAAVFIDFEAEDGTGFEADYSHWRSNARGRKAVWLRKDGDYLTIDFCLPRDTEVAVEEVRFSSDGWAKMGAIYIDGTPMGTFNTTDNSNRGFNWNDFHSAGPFSDVVPNLQPGRHQLEAVLVKSMPTDKWGIEIDQVRLFFGIDVTKDELLCPIARSLERKDNDKYRKKFKDERKGKDTSYEETSENTSSDDVTSDYATSDDVMSDYATSDDVTSEHAKSDDVTRSPIDKTSSESYDEKATTAGGPIVGKATSKVISDREVSTRTKSLMQAVQSQSGRCRIVLGELCVPVSGRSSGWWTTSLTQTCCLAGCCTSTARWGARGWKSGSDIEVTSAEAEGEGSCVDGTADSQELLSTSQTQEPDKTGRARATSLGQQGFESTTEGTTSEITPLELLGPSVNVEELQRRISESFSRKLAEWERRKYRRPTTPEMEHKGSRSRKEKDEQRMRSKKSREEKERERQEKAREREMQKVEKEQVKLEKERVRIEKERIRAMERQAKLERMKGRLSQFDTDSTQPPSSPAPTSANPAQDAAALQKVTSDFQRKLEEWEVMKGLSVQDSGATSSEGPSPQPSSALPQFTLGPPSGQERPPPLSLQPCLDSPEERSPVDRTSDVSLGDDSTSVTEENLTKTNITRWVITSAI</sequence>
<feature type="compositionally biased region" description="Low complexity" evidence="1">
    <location>
        <begin position="206"/>
        <end position="216"/>
    </location>
</feature>
<feature type="region of interest" description="Disordered" evidence="1">
    <location>
        <begin position="446"/>
        <end position="498"/>
    </location>
</feature>
<organism evidence="3 4">
    <name type="scientific">Batillaria attramentaria</name>
    <dbReference type="NCBI Taxonomy" id="370345"/>
    <lineage>
        <taxon>Eukaryota</taxon>
        <taxon>Metazoa</taxon>
        <taxon>Spiralia</taxon>
        <taxon>Lophotrochozoa</taxon>
        <taxon>Mollusca</taxon>
        <taxon>Gastropoda</taxon>
        <taxon>Caenogastropoda</taxon>
        <taxon>Sorbeoconcha</taxon>
        <taxon>Cerithioidea</taxon>
        <taxon>Batillariidae</taxon>
        <taxon>Batillaria</taxon>
    </lineage>
</organism>
<feature type="compositionally biased region" description="Low complexity" evidence="1">
    <location>
        <begin position="531"/>
        <end position="550"/>
    </location>
</feature>
<keyword evidence="2" id="KW-0732">Signal</keyword>
<feature type="compositionally biased region" description="Basic and acidic residues" evidence="1">
    <location>
        <begin position="622"/>
        <end position="632"/>
    </location>
</feature>
<feature type="region of interest" description="Disordered" evidence="1">
    <location>
        <begin position="190"/>
        <end position="265"/>
    </location>
</feature>
<keyword evidence="4" id="KW-1185">Reference proteome</keyword>
<feature type="compositionally biased region" description="Basic and acidic residues" evidence="1">
    <location>
        <begin position="450"/>
        <end position="498"/>
    </location>
</feature>
<proteinExistence type="predicted"/>
<dbReference type="Proteomes" id="UP001519460">
    <property type="component" value="Unassembled WGS sequence"/>
</dbReference>
<feature type="compositionally biased region" description="Basic and acidic residues" evidence="1">
    <location>
        <begin position="190"/>
        <end position="200"/>
    </location>
</feature>
<evidence type="ECO:0000313" key="3">
    <source>
        <dbReference type="EMBL" id="KAK7491844.1"/>
    </source>
</evidence>
<comment type="caution">
    <text evidence="3">The sequence shown here is derived from an EMBL/GenBank/DDBJ whole genome shotgun (WGS) entry which is preliminary data.</text>
</comment>
<feature type="chain" id="PRO_5044798042" evidence="2">
    <location>
        <begin position="23"/>
        <end position="662"/>
    </location>
</feature>
<feature type="region of interest" description="Disordered" evidence="1">
    <location>
        <begin position="374"/>
        <end position="412"/>
    </location>
</feature>
<gene>
    <name evidence="3" type="ORF">BaRGS_00016863</name>
</gene>